<comment type="caution">
    <text evidence="2">The sequence shown here is derived from an EMBL/GenBank/DDBJ whole genome shotgun (WGS) entry which is preliminary data.</text>
</comment>
<feature type="transmembrane region" description="Helical" evidence="1">
    <location>
        <begin position="719"/>
        <end position="740"/>
    </location>
</feature>
<feature type="transmembrane region" description="Helical" evidence="1">
    <location>
        <begin position="656"/>
        <end position="675"/>
    </location>
</feature>
<feature type="transmembrane region" description="Helical" evidence="1">
    <location>
        <begin position="322"/>
        <end position="339"/>
    </location>
</feature>
<feature type="transmembrane region" description="Helical" evidence="1">
    <location>
        <begin position="423"/>
        <end position="444"/>
    </location>
</feature>
<dbReference type="Proteomes" id="UP000266649">
    <property type="component" value="Unassembled WGS sequence"/>
</dbReference>
<feature type="transmembrane region" description="Helical" evidence="1">
    <location>
        <begin position="251"/>
        <end position="267"/>
    </location>
</feature>
<name>A0A398BTE4_9RHOB</name>
<keyword evidence="1" id="KW-0812">Transmembrane</keyword>
<keyword evidence="3" id="KW-1185">Reference proteome</keyword>
<keyword evidence="1" id="KW-0472">Membrane</keyword>
<dbReference type="InterPro" id="IPR014600">
    <property type="entry name" value="UCP035905_mem"/>
</dbReference>
<feature type="transmembrane region" description="Helical" evidence="1">
    <location>
        <begin position="456"/>
        <end position="477"/>
    </location>
</feature>
<feature type="transmembrane region" description="Helical" evidence="1">
    <location>
        <begin position="548"/>
        <end position="581"/>
    </location>
</feature>
<feature type="transmembrane region" description="Helical" evidence="1">
    <location>
        <begin position="760"/>
        <end position="781"/>
    </location>
</feature>
<feature type="transmembrane region" description="Helical" evidence="1">
    <location>
        <begin position="369"/>
        <end position="388"/>
    </location>
</feature>
<sequence>MDAMIGLMVLVALSLPVGVIVLFILQARLRRRLASAEARLAALEAAGLASPASIAAALAQAEEVTAPDSEPDLPEAPSAETIAAVSPWERAMGRVAAEPLPSVEAAPTADAGQNRPIVLRADRFAALAGWLRENWVYAVSALSLALAGVFFVQYGVEKGLLPPPVRVALAVLFGAALIGAGEWVRRRWGDDTSAATAYLPSVFSGAGIVAIFAGVTAGRLMYGLYGPGPTFAGLFAISALAVWLGWRHGPFLAAIGLVGASGAPFLVEGGSAPTALLYAHYLLIAATGLAIDAWRRWAWISVLALVLAQLGLWLMAMGGAGMAGWGWSLVSLVVLSIIIPERALIPRHEGPSTLRILVKLLKVWPTFPVRLALGNLVASTLFLVLLVSGWGTEGLLPFFLLAGLAVLLLIWAERAPGLEDLPLLPAAGFLAKLVLATGQIHAWQSQAIDLRAPESPAPWTVSLLVVAAGAITLAAALRSLRGGGLLPALIATLAAPVAVLLLEFFWVPSVVLGAGLWAAHAMALAAGMTLLAAVFAKADGQPGRRSAWAVLSALSLIALALFLLTTAAALTLALAVLLLVAVALDRRFTLPEMGWFVQVGAAVLSWRLVADPGLDWGMQAPLPQVALAYLGVAAACFAGLRLLPAGRALPKAVLESLGLAAPVLLVNLVLTRAMIPDDPNTGIDWTMSHWGLILNATPWAVLAGTQLWRAGASAGLTRWLRLGLASVAALIALGGLAMALGPANPLFAWSEDPTGRILGLPLLDTLALAYGLPGLALVFLAPRLAALPARGRLVLRGAGVALLLIWAVLEIRRLWWGDWIGAPDVMQGELYSYTLAMLALGAVLLWQALARRSLRLQRLAMAVIALTVAKVFLWDASGLSGLTRVLSFAGLGLSLAGLAWLNRWARGAMAEGSEPRD</sequence>
<feature type="transmembrane region" description="Helical" evidence="1">
    <location>
        <begin position="167"/>
        <end position="184"/>
    </location>
</feature>
<dbReference type="RefSeq" id="WP_119133456.1">
    <property type="nucleotide sequence ID" value="NZ_QXXQ01000002.1"/>
</dbReference>
<feature type="transmembrane region" description="Helical" evidence="1">
    <location>
        <begin position="298"/>
        <end position="316"/>
    </location>
</feature>
<feature type="transmembrane region" description="Helical" evidence="1">
    <location>
        <begin position="484"/>
        <end position="508"/>
    </location>
</feature>
<feature type="transmembrane region" description="Helical" evidence="1">
    <location>
        <begin position="196"/>
        <end position="218"/>
    </location>
</feature>
<feature type="transmembrane region" description="Helical" evidence="1">
    <location>
        <begin position="793"/>
        <end position="811"/>
    </location>
</feature>
<feature type="transmembrane region" description="Helical" evidence="1">
    <location>
        <begin position="626"/>
        <end position="644"/>
    </location>
</feature>
<gene>
    <name evidence="2" type="ORF">D2N39_03735</name>
</gene>
<protein>
    <submittedName>
        <fullName evidence="2">DUF2339 domain-containing protein</fullName>
    </submittedName>
</protein>
<feature type="transmembrane region" description="Helical" evidence="1">
    <location>
        <begin position="224"/>
        <end position="244"/>
    </location>
</feature>
<feature type="transmembrane region" description="Helical" evidence="1">
    <location>
        <begin position="882"/>
        <end position="901"/>
    </location>
</feature>
<feature type="transmembrane region" description="Helical" evidence="1">
    <location>
        <begin position="6"/>
        <end position="25"/>
    </location>
</feature>
<dbReference type="PIRSF" id="PIRSF035905">
    <property type="entry name" value="UCP035905_mp"/>
    <property type="match status" value="1"/>
</dbReference>
<evidence type="ECO:0000256" key="1">
    <source>
        <dbReference type="SAM" id="Phobius"/>
    </source>
</evidence>
<keyword evidence="1" id="KW-1133">Transmembrane helix</keyword>
<feature type="transmembrane region" description="Helical" evidence="1">
    <location>
        <begin position="687"/>
        <end position="707"/>
    </location>
</feature>
<feature type="transmembrane region" description="Helical" evidence="1">
    <location>
        <begin position="856"/>
        <end position="876"/>
    </location>
</feature>
<dbReference type="InterPro" id="IPR019286">
    <property type="entry name" value="DUF2339_TM"/>
</dbReference>
<feature type="transmembrane region" description="Helical" evidence="1">
    <location>
        <begin position="394"/>
        <end position="411"/>
    </location>
</feature>
<dbReference type="PANTHER" id="PTHR38434">
    <property type="entry name" value="BLL2549 PROTEIN"/>
    <property type="match status" value="1"/>
</dbReference>
<reference evidence="2 3" key="1">
    <citation type="submission" date="2018-09" db="EMBL/GenBank/DDBJ databases">
        <title>Gemmobacter lutimaris sp. nov., a marine bacterium isolated from tidal flat.</title>
        <authorList>
            <person name="Lee D.W."/>
            <person name="Yoo Y."/>
            <person name="Kim J.-J."/>
            <person name="Kim B.S."/>
        </authorList>
    </citation>
    <scope>NUCLEOTIDE SEQUENCE [LARGE SCALE GENOMIC DNA]</scope>
    <source>
        <strain evidence="2 3">YJ-T1-11</strain>
    </source>
</reference>
<feature type="transmembrane region" description="Helical" evidence="1">
    <location>
        <begin position="514"/>
        <end position="536"/>
    </location>
</feature>
<dbReference type="OrthoDB" id="5422830at2"/>
<feature type="transmembrane region" description="Helical" evidence="1">
    <location>
        <begin position="831"/>
        <end position="849"/>
    </location>
</feature>
<feature type="transmembrane region" description="Helical" evidence="1">
    <location>
        <begin position="135"/>
        <end position="155"/>
    </location>
</feature>
<dbReference type="EMBL" id="QXXQ01000002">
    <property type="protein sequence ID" value="RID92797.1"/>
    <property type="molecule type" value="Genomic_DNA"/>
</dbReference>
<dbReference type="Pfam" id="PF10101">
    <property type="entry name" value="DUF2339"/>
    <property type="match status" value="1"/>
</dbReference>
<accession>A0A398BTE4</accession>
<evidence type="ECO:0000313" key="3">
    <source>
        <dbReference type="Proteomes" id="UP000266649"/>
    </source>
</evidence>
<dbReference type="PANTHER" id="PTHR38434:SF1">
    <property type="entry name" value="BLL2549 PROTEIN"/>
    <property type="match status" value="1"/>
</dbReference>
<proteinExistence type="predicted"/>
<dbReference type="AlphaFoldDB" id="A0A398BTE4"/>
<evidence type="ECO:0000313" key="2">
    <source>
        <dbReference type="EMBL" id="RID92797.1"/>
    </source>
</evidence>
<feature type="transmembrane region" description="Helical" evidence="1">
    <location>
        <begin position="273"/>
        <end position="291"/>
    </location>
</feature>
<organism evidence="2 3">
    <name type="scientific">Gemmobacter lutimaris</name>
    <dbReference type="NCBI Taxonomy" id="2306023"/>
    <lineage>
        <taxon>Bacteria</taxon>
        <taxon>Pseudomonadati</taxon>
        <taxon>Pseudomonadota</taxon>
        <taxon>Alphaproteobacteria</taxon>
        <taxon>Rhodobacterales</taxon>
        <taxon>Paracoccaceae</taxon>
        <taxon>Gemmobacter</taxon>
    </lineage>
</organism>